<reference evidence="1" key="1">
    <citation type="submission" date="2024-03" db="EMBL/GenBank/DDBJ databases">
        <authorList>
            <consortium name="ELIXIR-Norway"/>
            <consortium name="Elixir Norway"/>
        </authorList>
    </citation>
    <scope>NUCLEOTIDE SEQUENCE</scope>
</reference>
<proteinExistence type="predicted"/>
<evidence type="ECO:0000313" key="2">
    <source>
        <dbReference type="Proteomes" id="UP001497522"/>
    </source>
</evidence>
<organism evidence="1 2">
    <name type="scientific">Sphagnum jensenii</name>
    <dbReference type="NCBI Taxonomy" id="128206"/>
    <lineage>
        <taxon>Eukaryota</taxon>
        <taxon>Viridiplantae</taxon>
        <taxon>Streptophyta</taxon>
        <taxon>Embryophyta</taxon>
        <taxon>Bryophyta</taxon>
        <taxon>Sphagnophytina</taxon>
        <taxon>Sphagnopsida</taxon>
        <taxon>Sphagnales</taxon>
        <taxon>Sphagnaceae</taxon>
        <taxon>Sphagnum</taxon>
    </lineage>
</organism>
<dbReference type="EMBL" id="OZ023705">
    <property type="protein sequence ID" value="CAK9875224.1"/>
    <property type="molecule type" value="Genomic_DNA"/>
</dbReference>
<sequence length="88" mass="9500">MSNLVPHDQHPLSTTAMTGAVLKIQASWTYQGDICATRDEVICKGCCSGHHYMVISDANGGSIDTCPFIEPKCKNSVDEEIQSSVLTI</sequence>
<accession>A0ABP1BI05</accession>
<dbReference type="Proteomes" id="UP001497522">
    <property type="component" value="Chromosome 4"/>
</dbReference>
<evidence type="ECO:0000313" key="1">
    <source>
        <dbReference type="EMBL" id="CAK9875224.1"/>
    </source>
</evidence>
<name>A0ABP1BI05_9BRYO</name>
<protein>
    <submittedName>
        <fullName evidence="1">Uncharacterized protein</fullName>
    </submittedName>
</protein>
<gene>
    <name evidence="1" type="ORF">CSSPJE1EN2_LOCUS17473</name>
</gene>
<keyword evidence="2" id="KW-1185">Reference proteome</keyword>